<dbReference type="PANTHER" id="PTHR24056">
    <property type="entry name" value="CELL DIVISION PROTEIN KINASE"/>
    <property type="match status" value="1"/>
</dbReference>
<feature type="compositionally biased region" description="Basic and acidic residues" evidence="17">
    <location>
        <begin position="415"/>
        <end position="431"/>
    </location>
</feature>
<dbReference type="InterPro" id="IPR050108">
    <property type="entry name" value="CDK"/>
</dbReference>
<feature type="compositionally biased region" description="Basic and acidic residues" evidence="17">
    <location>
        <begin position="449"/>
        <end position="465"/>
    </location>
</feature>
<keyword evidence="7 16" id="KW-0547">Nucleotide-binding</keyword>
<feature type="compositionally biased region" description="Polar residues" evidence="17">
    <location>
        <begin position="750"/>
        <end position="775"/>
    </location>
</feature>
<feature type="region of interest" description="Disordered" evidence="17">
    <location>
        <begin position="1"/>
        <end position="556"/>
    </location>
</feature>
<comment type="catalytic activity">
    <reaction evidence="14">
        <text>L-seryl-[protein] + ATP = O-phospho-L-seryl-[protein] + ADP + H(+)</text>
        <dbReference type="Rhea" id="RHEA:17989"/>
        <dbReference type="Rhea" id="RHEA-COMP:9863"/>
        <dbReference type="Rhea" id="RHEA-COMP:11604"/>
        <dbReference type="ChEBI" id="CHEBI:15378"/>
        <dbReference type="ChEBI" id="CHEBI:29999"/>
        <dbReference type="ChEBI" id="CHEBI:30616"/>
        <dbReference type="ChEBI" id="CHEBI:83421"/>
        <dbReference type="ChEBI" id="CHEBI:456216"/>
        <dbReference type="EC" id="2.7.11.22"/>
    </reaction>
</comment>
<evidence type="ECO:0000256" key="16">
    <source>
        <dbReference type="PROSITE-ProRule" id="PRU10141"/>
    </source>
</evidence>
<evidence type="ECO:0000256" key="3">
    <source>
        <dbReference type="ARBA" id="ARBA00012409"/>
    </source>
</evidence>
<dbReference type="CDD" id="cd07864">
    <property type="entry name" value="STKc_CDK12"/>
    <property type="match status" value="1"/>
</dbReference>
<name>A0A069DYD9_9HEMI</name>
<feature type="binding site" evidence="16">
    <location>
        <position position="942"/>
    </location>
    <ligand>
        <name>ATP</name>
        <dbReference type="ChEBI" id="CHEBI:30616"/>
    </ligand>
</feature>
<keyword evidence="9 16" id="KW-0067">ATP-binding</keyword>
<evidence type="ECO:0000256" key="2">
    <source>
        <dbReference type="ARBA" id="ARBA00006485"/>
    </source>
</evidence>
<dbReference type="PROSITE" id="PS00108">
    <property type="entry name" value="PROTEIN_KINASE_ST"/>
    <property type="match status" value="1"/>
</dbReference>
<evidence type="ECO:0000256" key="14">
    <source>
        <dbReference type="ARBA" id="ARBA00048367"/>
    </source>
</evidence>
<feature type="compositionally biased region" description="Low complexity" evidence="17">
    <location>
        <begin position="399"/>
        <end position="408"/>
    </location>
</feature>
<feature type="compositionally biased region" description="Polar residues" evidence="17">
    <location>
        <begin position="803"/>
        <end position="812"/>
    </location>
</feature>
<feature type="compositionally biased region" description="Basic and acidic residues" evidence="17">
    <location>
        <begin position="349"/>
        <end position="358"/>
    </location>
</feature>
<evidence type="ECO:0000256" key="8">
    <source>
        <dbReference type="ARBA" id="ARBA00022777"/>
    </source>
</evidence>
<feature type="compositionally biased region" description="Pro residues" evidence="17">
    <location>
        <begin position="661"/>
        <end position="675"/>
    </location>
</feature>
<feature type="compositionally biased region" description="Basic and acidic residues" evidence="17">
    <location>
        <begin position="547"/>
        <end position="556"/>
    </location>
</feature>
<feature type="region of interest" description="Disordered" evidence="17">
    <location>
        <begin position="708"/>
        <end position="859"/>
    </location>
</feature>
<dbReference type="InterPro" id="IPR000719">
    <property type="entry name" value="Prot_kinase_dom"/>
</dbReference>
<evidence type="ECO:0000256" key="6">
    <source>
        <dbReference type="ARBA" id="ARBA00022679"/>
    </source>
</evidence>
<evidence type="ECO:0000256" key="5">
    <source>
        <dbReference type="ARBA" id="ARBA00022527"/>
    </source>
</evidence>
<dbReference type="Pfam" id="PF00069">
    <property type="entry name" value="Pkinase"/>
    <property type="match status" value="1"/>
</dbReference>
<feature type="compositionally biased region" description="Basic and acidic residues" evidence="17">
    <location>
        <begin position="309"/>
        <end position="339"/>
    </location>
</feature>
<dbReference type="Gene3D" id="3.30.200.20">
    <property type="entry name" value="Phosphorylase Kinase, domain 1"/>
    <property type="match status" value="1"/>
</dbReference>
<feature type="compositionally biased region" description="Polar residues" evidence="17">
    <location>
        <begin position="720"/>
        <end position="742"/>
    </location>
</feature>
<evidence type="ECO:0000256" key="17">
    <source>
        <dbReference type="SAM" id="MobiDB-lite"/>
    </source>
</evidence>
<dbReference type="GO" id="GO:0008024">
    <property type="term" value="C:cyclin/CDK positive transcription elongation factor complex"/>
    <property type="evidence" value="ECO:0007669"/>
    <property type="project" value="TreeGrafter"/>
</dbReference>
<keyword evidence="6" id="KW-0808">Transferase</keyword>
<comment type="similarity">
    <text evidence="2">Belongs to the protein kinase superfamily. CMGC Ser/Thr protein kinase family. CDC2/CDKX subfamily.</text>
</comment>
<dbReference type="GO" id="GO:0032968">
    <property type="term" value="P:positive regulation of transcription elongation by RNA polymerase II"/>
    <property type="evidence" value="ECO:0007669"/>
    <property type="project" value="TreeGrafter"/>
</dbReference>
<dbReference type="GO" id="GO:0008353">
    <property type="term" value="F:RNA polymerase II CTD heptapeptide repeat kinase activity"/>
    <property type="evidence" value="ECO:0007669"/>
    <property type="project" value="UniProtKB-EC"/>
</dbReference>
<proteinExistence type="evidence at transcript level"/>
<feature type="compositionally biased region" description="Basic and acidic residues" evidence="17">
    <location>
        <begin position="15"/>
        <end position="32"/>
    </location>
</feature>
<feature type="compositionally biased region" description="Basic residues" evidence="17">
    <location>
        <begin position="432"/>
        <end position="448"/>
    </location>
</feature>
<feature type="compositionally biased region" description="Basic and acidic residues" evidence="17">
    <location>
        <begin position="487"/>
        <end position="502"/>
    </location>
</feature>
<dbReference type="SMART" id="SM00220">
    <property type="entry name" value="S_TKc"/>
    <property type="match status" value="1"/>
</dbReference>
<dbReference type="InterPro" id="IPR008271">
    <property type="entry name" value="Ser/Thr_kinase_AS"/>
</dbReference>
<evidence type="ECO:0000256" key="1">
    <source>
        <dbReference type="ARBA" id="ARBA00004123"/>
    </source>
</evidence>
<feature type="compositionally biased region" description="Low complexity" evidence="17">
    <location>
        <begin position="532"/>
        <end position="542"/>
    </location>
</feature>
<feature type="region of interest" description="Disordered" evidence="17">
    <location>
        <begin position="577"/>
        <end position="694"/>
    </location>
</feature>
<evidence type="ECO:0000256" key="9">
    <source>
        <dbReference type="ARBA" id="ARBA00022840"/>
    </source>
</evidence>
<dbReference type="PROSITE" id="PS00107">
    <property type="entry name" value="PROTEIN_KINASE_ATP"/>
    <property type="match status" value="1"/>
</dbReference>
<evidence type="ECO:0000313" key="19">
    <source>
        <dbReference type="EMBL" id="JAC88802.1"/>
    </source>
</evidence>
<reference evidence="19" key="1">
    <citation type="journal article" date="2015" name="J. Med. Entomol.">
        <title>A Deep Insight Into the Sialotranscriptome of the Chagas Disease Vector, Panstrongylus megistus (Hemiptera: Heteroptera).</title>
        <authorList>
            <person name="Ribeiro J.M."/>
            <person name="Schwarz A."/>
            <person name="Francischetti I.M."/>
        </authorList>
    </citation>
    <scope>NUCLEOTIDE SEQUENCE</scope>
    <source>
        <tissue evidence="19">Salivary glands</tissue>
    </source>
</reference>
<feature type="non-terminal residue" evidence="19">
    <location>
        <position position="1"/>
    </location>
</feature>
<dbReference type="GO" id="GO:0004693">
    <property type="term" value="F:cyclin-dependent protein serine/threonine kinase activity"/>
    <property type="evidence" value="ECO:0007669"/>
    <property type="project" value="UniProtKB-EC"/>
</dbReference>
<accession>A0A069DYD9</accession>
<dbReference type="GO" id="GO:0005524">
    <property type="term" value="F:ATP binding"/>
    <property type="evidence" value="ECO:0007669"/>
    <property type="project" value="UniProtKB-UniRule"/>
</dbReference>
<dbReference type="EC" id="2.7.11.22" evidence="4"/>
<evidence type="ECO:0000256" key="15">
    <source>
        <dbReference type="ARBA" id="ARBA00049280"/>
    </source>
</evidence>
<feature type="compositionally biased region" description="Gly residues" evidence="17">
    <location>
        <begin position="1306"/>
        <end position="1321"/>
    </location>
</feature>
<dbReference type="GO" id="GO:0030332">
    <property type="term" value="F:cyclin binding"/>
    <property type="evidence" value="ECO:0007669"/>
    <property type="project" value="TreeGrafter"/>
</dbReference>
<feature type="compositionally biased region" description="Basic and acidic residues" evidence="17">
    <location>
        <begin position="1232"/>
        <end position="1242"/>
    </location>
</feature>
<dbReference type="InterPro" id="IPR017441">
    <property type="entry name" value="Protein_kinase_ATP_BS"/>
</dbReference>
<comment type="subcellular location">
    <subcellularLocation>
        <location evidence="1">Nucleus</location>
    </subcellularLocation>
</comment>
<organism evidence="19">
    <name type="scientific">Panstrongylus megistus</name>
    <dbReference type="NCBI Taxonomy" id="65343"/>
    <lineage>
        <taxon>Eukaryota</taxon>
        <taxon>Metazoa</taxon>
        <taxon>Ecdysozoa</taxon>
        <taxon>Arthropoda</taxon>
        <taxon>Hexapoda</taxon>
        <taxon>Insecta</taxon>
        <taxon>Pterygota</taxon>
        <taxon>Neoptera</taxon>
        <taxon>Paraneoptera</taxon>
        <taxon>Hemiptera</taxon>
        <taxon>Heteroptera</taxon>
        <taxon>Panheteroptera</taxon>
        <taxon>Cimicomorpha</taxon>
        <taxon>Reduviidae</taxon>
        <taxon>Triatominae</taxon>
        <taxon>Panstrongylus</taxon>
    </lineage>
</organism>
<evidence type="ECO:0000259" key="18">
    <source>
        <dbReference type="PROSITE" id="PS50011"/>
    </source>
</evidence>
<evidence type="ECO:0000256" key="13">
    <source>
        <dbReference type="ARBA" id="ARBA00047811"/>
    </source>
</evidence>
<dbReference type="Gene3D" id="1.10.510.10">
    <property type="entry name" value="Transferase(Phosphotransferase) domain 1"/>
    <property type="match status" value="1"/>
</dbReference>
<dbReference type="FunFam" id="1.10.510.10:FF:000102">
    <property type="entry name" value="cyclin-dependent kinase 12 isoform X1"/>
    <property type="match status" value="1"/>
</dbReference>
<sequence>GSESTIVRKKKKKHDSSMEKGERKKSSKDADRKVKKKRKNRSNDNERSKVSLKPLVEYSDVSSEELSSPEAGEIQSEDSPSGGALEFHPALIHGRYPYQRVSTESRDSFRSSRSPSMDPRKCWESTEPASPVPPYPRSKTKEKKSKKSSKRHSPNHKRKKRKKSKSRERDKSPSEKSRHSTGDTNKRPELIYKLLDDEKKYSRRSMSNERFLDGDVRGKCRSRNGSPGMGLSPSSETELKTSRRRNVPSPHTPPVPISTLDRRKMKMVSSPTPHTPPEEGEHRDTPSPSLSRRKMNRSRDVHYSSSPETGRKSGRKSEVHGSPDVKQKDTKIRDRDVKRRSTPSSQTRHQSEELTDRHSKNRRRSPWALRSPSPRIRRRSPSIERDERARHSKSRRRSPSSVLRSPTPRMRRRSPSIEKDERARWTRERTPPLRHRHDSPHSRKRRKDRDRDRDDSKERRRERRDSYKHKKRRHHSRTKSRSPVRVRRSDSRSVSRGHDVRSWRRSSRSPAPVVRHVSRSRSPSYRRPPKRVPSSRSPSRSPTCLKKVREISAKAKMSETSLFAELVKDRNMRELAMKRLAQLNEKKEESSRTPPPIHMSEEGSPPSPTVPHPGDSEGGPLTPVDMQVEESQDEIPLVDMPDSVPPLPPEPCDIAPIAAKTPPPLLPPPPFPPDGLPLDSGDLLPPPPSPPEMRAAVISPILQPNYEYNIPPPPLDHSSPKMNLSDTSIHQQSVISDQSTGGHHSITAGDISTTESSQTAGGQLTAGQHIPTKSLTKLPMPPGIDQNDLESIDSPPSRSPSPQTGMQYSTGKTPIVMGKTNQPKKGIRDLPLPPGVSGAEDFNIDDETSSTPPQSNIGVKKIGGSSAQQQLYNKLSNRRTVGRLTRPKILHRGRAKPLQTPSRTWGERCVDVFEVIAHIGEGTYGQVYKAKDRQSGELVALKKVRLENEKEGFPITAVREIKILRQLNHKNIVNLREIVTDKQDALDFKKDKGSFYLVFEYMDHDLMGLLESGMVNFGEMHNASIMRQLLEGLNYCHKKNFLHRDIKCSNILMNNRGEVKLADFGLARLYNAEDRQRPYTNKVITLWYRPPELLLGEERYGPAIDVWSCGCILGELFLKRPLFQQANEMMQLEIISRMCGTPTPAVWPTVIELPLWHMLKAKKVHRRRLRDEFVFMPSSALDLLDRMLELDPNKRITAEMALKSAWLKNIVPEKMVPPQLPHWQDCHELWSKKQRRQMKEQAELQQTAVPRSHRVGGIPDENCDNAGGSPNKPRLDRPNLDSSSKALKMEAAGLNSRRIYHPSGGPPGGGGGVGVPGGGGAPPNVDSPSNNTPPVLPPRPNTNHSIIMPKPSPEDLLNKQLTGLSHSLLNGIPIRVHQLLALHSDKEGDPMIYQMVESLRNELKIASARSNNGTGKLDPKQLVFYPQGPGDGFDAHAVYAGDNATSGGSGSFGGPAGSHMARSALATEGVRHALASLMNMFHHTAALPYLHHPAVDG</sequence>
<feature type="compositionally biased region" description="Basic and acidic residues" evidence="17">
    <location>
        <begin position="276"/>
        <end position="285"/>
    </location>
</feature>
<feature type="region of interest" description="Disordered" evidence="17">
    <location>
        <begin position="1297"/>
        <end position="1354"/>
    </location>
</feature>
<dbReference type="PROSITE" id="PS50011">
    <property type="entry name" value="PROTEIN_KINASE_DOM"/>
    <property type="match status" value="1"/>
</dbReference>
<dbReference type="SUPFAM" id="SSF56112">
    <property type="entry name" value="Protein kinase-like (PK-like)"/>
    <property type="match status" value="1"/>
</dbReference>
<evidence type="ECO:0000256" key="12">
    <source>
        <dbReference type="ARBA" id="ARBA00041920"/>
    </source>
</evidence>
<feature type="compositionally biased region" description="Basic residues" evidence="17">
    <location>
        <begin position="466"/>
        <end position="486"/>
    </location>
</feature>
<feature type="domain" description="Protein kinase" evidence="18">
    <location>
        <begin position="913"/>
        <end position="1207"/>
    </location>
</feature>
<comment type="catalytic activity">
    <reaction evidence="13">
        <text>L-threonyl-[protein] + ATP = O-phospho-L-threonyl-[protein] + ADP + H(+)</text>
        <dbReference type="Rhea" id="RHEA:46608"/>
        <dbReference type="Rhea" id="RHEA-COMP:11060"/>
        <dbReference type="Rhea" id="RHEA-COMP:11605"/>
        <dbReference type="ChEBI" id="CHEBI:15378"/>
        <dbReference type="ChEBI" id="CHEBI:30013"/>
        <dbReference type="ChEBI" id="CHEBI:30616"/>
        <dbReference type="ChEBI" id="CHEBI:61977"/>
        <dbReference type="ChEBI" id="CHEBI:456216"/>
        <dbReference type="EC" id="2.7.11.22"/>
    </reaction>
</comment>
<keyword evidence="10" id="KW-0539">Nucleus</keyword>
<dbReference type="EMBL" id="GBGD01000087">
    <property type="protein sequence ID" value="JAC88802.1"/>
    <property type="molecule type" value="mRNA"/>
</dbReference>
<keyword evidence="5" id="KW-0723">Serine/threonine-protein kinase</keyword>
<comment type="catalytic activity">
    <reaction evidence="15">
        <text>[DNA-directed RNA polymerase] + ATP = phospho-[DNA-directed RNA polymerase] + ADP + H(+)</text>
        <dbReference type="Rhea" id="RHEA:10216"/>
        <dbReference type="Rhea" id="RHEA-COMP:11321"/>
        <dbReference type="Rhea" id="RHEA-COMP:11322"/>
        <dbReference type="ChEBI" id="CHEBI:15378"/>
        <dbReference type="ChEBI" id="CHEBI:30616"/>
        <dbReference type="ChEBI" id="CHEBI:43176"/>
        <dbReference type="ChEBI" id="CHEBI:68546"/>
        <dbReference type="ChEBI" id="CHEBI:456216"/>
        <dbReference type="EC" id="2.7.11.23"/>
    </reaction>
</comment>
<evidence type="ECO:0000256" key="10">
    <source>
        <dbReference type="ARBA" id="ARBA00023242"/>
    </source>
</evidence>
<keyword evidence="8 19" id="KW-0418">Kinase</keyword>
<feature type="compositionally biased region" description="Basic residues" evidence="17">
    <location>
        <begin position="138"/>
        <end position="166"/>
    </location>
</feature>
<evidence type="ECO:0000256" key="4">
    <source>
        <dbReference type="ARBA" id="ARBA00012425"/>
    </source>
</evidence>
<feature type="compositionally biased region" description="Low complexity" evidence="17">
    <location>
        <begin position="508"/>
        <end position="525"/>
    </location>
</feature>
<dbReference type="PANTHER" id="PTHR24056:SF546">
    <property type="entry name" value="CYCLIN-DEPENDENT KINASE 12"/>
    <property type="match status" value="1"/>
</dbReference>
<dbReference type="InterPro" id="IPR011009">
    <property type="entry name" value="Kinase-like_dom_sf"/>
</dbReference>
<evidence type="ECO:0000256" key="7">
    <source>
        <dbReference type="ARBA" id="ARBA00022741"/>
    </source>
</evidence>
<feature type="region of interest" description="Disordered" evidence="17">
    <location>
        <begin position="1232"/>
        <end position="1281"/>
    </location>
</feature>
<protein>
    <recommendedName>
        <fullName evidence="11">Cyclin-dependent kinase 12</fullName>
        <ecNumber evidence="4">2.7.11.22</ecNumber>
        <ecNumber evidence="3">2.7.11.23</ecNumber>
    </recommendedName>
    <alternativeName>
        <fullName evidence="12">Cell division protein kinase 12</fullName>
    </alternativeName>
</protein>
<dbReference type="EC" id="2.7.11.23" evidence="3"/>
<feature type="compositionally biased region" description="Basic and acidic residues" evidence="17">
    <location>
        <begin position="167"/>
        <end position="218"/>
    </location>
</feature>
<evidence type="ECO:0000256" key="11">
    <source>
        <dbReference type="ARBA" id="ARBA00040213"/>
    </source>
</evidence>
<dbReference type="FunFam" id="3.30.200.20:FF:000074">
    <property type="entry name" value="cyclin-dependent kinase 12 isoform X2"/>
    <property type="match status" value="1"/>
</dbReference>